<organism evidence="12">
    <name type="scientific">Shewanella algae</name>
    <dbReference type="NCBI Taxonomy" id="38313"/>
    <lineage>
        <taxon>Bacteria</taxon>
        <taxon>Pseudomonadati</taxon>
        <taxon>Pseudomonadota</taxon>
        <taxon>Gammaproteobacteria</taxon>
        <taxon>Alteromonadales</taxon>
        <taxon>Shewanellaceae</taxon>
        <taxon>Shewanella</taxon>
    </lineage>
</organism>
<keyword evidence="4 7" id="KW-0479">Metal-binding</keyword>
<keyword evidence="2 7" id="KW-0575">Peroxidase</keyword>
<dbReference type="GO" id="GO:0005737">
    <property type="term" value="C:cytoplasm"/>
    <property type="evidence" value="ECO:0007669"/>
    <property type="project" value="TreeGrafter"/>
</dbReference>
<protein>
    <recommendedName>
        <fullName evidence="7">Catalase-related peroxidase</fullName>
        <ecNumber evidence="7">1.11.1.-</ecNumber>
    </recommendedName>
</protein>
<dbReference type="GO" id="GO:0042744">
    <property type="term" value="P:hydrogen peroxide catabolic process"/>
    <property type="evidence" value="ECO:0007669"/>
    <property type="project" value="TreeGrafter"/>
</dbReference>
<sequence length="334" mass="36461">MIFTKGVSMRVSVWFALLLLGTQLGALGSSSVMAAQANDFIQVFEALSGKHPGERKGHAKGICTIGSFQPSAEEPWLKELPLFATEQALPAQVRFSMAGGDPFVADTSRSPRGIGVRIELPDGQVHQLAGLSTPVFPGKNPDSFLGLLRASLAQREGEAGAVARYLQQHPDAARQGQWLKQHNPPAAYTSVNYFGIHSFIFGNEDQQKRFGRWELWPVDGEQPLTDAEMTQLPNDFLQDRLMQRLKTGPAQFELKLTLAEEGDPLLDPSQQWPDNRPRVALGRLTIDSVAASACDKLNFDPNVLSKGIAASDDPVLRLRSAAYAISFGKRLSGQ</sequence>
<keyword evidence="6 7" id="KW-0408">Iron</keyword>
<dbReference type="EC" id="1.11.1.-" evidence="7"/>
<evidence type="ECO:0000256" key="2">
    <source>
        <dbReference type="ARBA" id="ARBA00022559"/>
    </source>
</evidence>
<evidence type="ECO:0000256" key="9">
    <source>
        <dbReference type="PIRSR" id="PIRSR000296-2"/>
    </source>
</evidence>
<dbReference type="InterPro" id="IPR024168">
    <property type="entry name" value="Catalase_SrpA-type_pred"/>
</dbReference>
<dbReference type="AlphaFoldDB" id="A0A7T8IR24"/>
<feature type="domain" description="Catalase core" evidence="11">
    <location>
        <begin position="4"/>
        <end position="334"/>
    </location>
</feature>
<keyword evidence="3 7" id="KW-0349">Heme</keyword>
<gene>
    <name evidence="12" type="ORF">D7032_18570</name>
</gene>
<dbReference type="GO" id="GO:0046872">
    <property type="term" value="F:metal ion binding"/>
    <property type="evidence" value="ECO:0007669"/>
    <property type="project" value="UniProtKB-KW"/>
</dbReference>
<dbReference type="PROSITE" id="PS51402">
    <property type="entry name" value="CATALASE_3"/>
    <property type="match status" value="1"/>
</dbReference>
<dbReference type="InterPro" id="IPR011614">
    <property type="entry name" value="Catalase_core"/>
</dbReference>
<feature type="active site" evidence="8">
    <location>
        <position position="58"/>
    </location>
</feature>
<dbReference type="Gene3D" id="1.20.1280.120">
    <property type="match status" value="1"/>
</dbReference>
<dbReference type="PANTHER" id="PTHR11465">
    <property type="entry name" value="CATALASE"/>
    <property type="match status" value="1"/>
</dbReference>
<evidence type="ECO:0000256" key="4">
    <source>
        <dbReference type="ARBA" id="ARBA00022723"/>
    </source>
</evidence>
<comment type="cofactor">
    <cofactor evidence="7">
        <name>heme</name>
        <dbReference type="ChEBI" id="CHEBI:30413"/>
    </cofactor>
</comment>
<dbReference type="EMBL" id="CP032664">
    <property type="protein sequence ID" value="QQO85072.1"/>
    <property type="molecule type" value="Genomic_DNA"/>
</dbReference>
<evidence type="ECO:0000256" key="10">
    <source>
        <dbReference type="SAM" id="SignalP"/>
    </source>
</evidence>
<dbReference type="InterPro" id="IPR020835">
    <property type="entry name" value="Catalase_sf"/>
</dbReference>
<evidence type="ECO:0000256" key="8">
    <source>
        <dbReference type="PIRSR" id="PIRSR000296-1"/>
    </source>
</evidence>
<dbReference type="CDD" id="cd08153">
    <property type="entry name" value="srpA_like"/>
    <property type="match status" value="1"/>
</dbReference>
<dbReference type="Gene3D" id="2.40.180.10">
    <property type="entry name" value="Catalase core domain"/>
    <property type="match status" value="1"/>
</dbReference>
<reference evidence="12" key="1">
    <citation type="submission" date="2018-09" db="EMBL/GenBank/DDBJ databases">
        <title>Genome sequencing and analysis.</title>
        <authorList>
            <person name="Huang Y.-T."/>
        </authorList>
    </citation>
    <scope>NUCLEOTIDE SEQUENCE</scope>
    <source>
        <strain evidence="12">HIDE</strain>
    </source>
</reference>
<keyword evidence="10" id="KW-0732">Signal</keyword>
<dbReference type="GO" id="GO:0020037">
    <property type="term" value="F:heme binding"/>
    <property type="evidence" value="ECO:0007669"/>
    <property type="project" value="InterPro"/>
</dbReference>
<dbReference type="Pfam" id="PF00199">
    <property type="entry name" value="Catalase"/>
    <property type="match status" value="1"/>
</dbReference>
<dbReference type="PIRSF" id="PIRSF000296">
    <property type="entry name" value="SrpA"/>
    <property type="match status" value="1"/>
</dbReference>
<comment type="function">
    <text evidence="7">Has an organic peroxide-dependent peroxidase activity.</text>
</comment>
<name>A0A7T8IR24_9GAMM</name>
<evidence type="ECO:0000259" key="11">
    <source>
        <dbReference type="SMART" id="SM01060"/>
    </source>
</evidence>
<dbReference type="SUPFAM" id="SSF56634">
    <property type="entry name" value="Heme-dependent catalase-like"/>
    <property type="match status" value="1"/>
</dbReference>
<evidence type="ECO:0000256" key="3">
    <source>
        <dbReference type="ARBA" id="ARBA00022617"/>
    </source>
</evidence>
<dbReference type="PANTHER" id="PTHR11465:SF9">
    <property type="entry name" value="CATALASE"/>
    <property type="match status" value="1"/>
</dbReference>
<proteinExistence type="inferred from homology"/>
<dbReference type="SMART" id="SM01060">
    <property type="entry name" value="Catalase"/>
    <property type="match status" value="1"/>
</dbReference>
<evidence type="ECO:0000313" key="12">
    <source>
        <dbReference type="EMBL" id="QQO85072.1"/>
    </source>
</evidence>
<feature type="signal peptide" evidence="10">
    <location>
        <begin position="1"/>
        <end position="34"/>
    </location>
</feature>
<evidence type="ECO:0000256" key="5">
    <source>
        <dbReference type="ARBA" id="ARBA00023002"/>
    </source>
</evidence>
<dbReference type="GO" id="GO:0004096">
    <property type="term" value="F:catalase activity"/>
    <property type="evidence" value="ECO:0007669"/>
    <property type="project" value="InterPro"/>
</dbReference>
<feature type="chain" id="PRO_5031264052" description="Catalase-related peroxidase" evidence="10">
    <location>
        <begin position="35"/>
        <end position="334"/>
    </location>
</feature>
<accession>A0A7T8IR24</accession>
<feature type="binding site" description="axial binding residue" evidence="9">
    <location>
        <position position="323"/>
    </location>
    <ligand>
        <name>heme</name>
        <dbReference type="ChEBI" id="CHEBI:30413"/>
    </ligand>
    <ligandPart>
        <name>Fe</name>
        <dbReference type="ChEBI" id="CHEBI:18248"/>
    </ligandPart>
</feature>
<dbReference type="GO" id="GO:0042542">
    <property type="term" value="P:response to hydrogen peroxide"/>
    <property type="evidence" value="ECO:0007669"/>
    <property type="project" value="TreeGrafter"/>
</dbReference>
<comment type="similarity">
    <text evidence="1 7">Belongs to the catalase family.</text>
</comment>
<evidence type="ECO:0000256" key="6">
    <source>
        <dbReference type="ARBA" id="ARBA00023004"/>
    </source>
</evidence>
<dbReference type="InterPro" id="IPR018028">
    <property type="entry name" value="Catalase"/>
</dbReference>
<keyword evidence="5 7" id="KW-0560">Oxidoreductase</keyword>
<evidence type="ECO:0000256" key="7">
    <source>
        <dbReference type="PIRNR" id="PIRNR000296"/>
    </source>
</evidence>
<evidence type="ECO:0000256" key="1">
    <source>
        <dbReference type="ARBA" id="ARBA00005329"/>
    </source>
</evidence>